<keyword evidence="4 13" id="KW-0812">Transmembrane</keyword>
<evidence type="ECO:0000256" key="11">
    <source>
        <dbReference type="PROSITE-ProRule" id="PRU00175"/>
    </source>
</evidence>
<comment type="caution">
    <text evidence="15">The sequence shown here is derived from an EMBL/GenBank/DDBJ whole genome shotgun (WGS) entry which is preliminary data.</text>
</comment>
<comment type="subcellular location">
    <subcellularLocation>
        <location evidence="1">Membrane</location>
        <topology evidence="1">Single-pass membrane protein</topology>
    </subcellularLocation>
</comment>
<dbReference type="Proteomes" id="UP001187682">
    <property type="component" value="Unassembled WGS sequence"/>
</dbReference>
<proteinExistence type="predicted"/>
<dbReference type="InterPro" id="IPR001841">
    <property type="entry name" value="Znf_RING"/>
</dbReference>
<dbReference type="Pfam" id="PF13639">
    <property type="entry name" value="zf-RING_2"/>
    <property type="match status" value="1"/>
</dbReference>
<dbReference type="PROSITE" id="PS50089">
    <property type="entry name" value="ZF_RING_2"/>
    <property type="match status" value="1"/>
</dbReference>
<dbReference type="GO" id="GO:0016020">
    <property type="term" value="C:membrane"/>
    <property type="evidence" value="ECO:0007669"/>
    <property type="project" value="UniProtKB-SubCell"/>
</dbReference>
<feature type="compositionally biased region" description="Low complexity" evidence="12">
    <location>
        <begin position="486"/>
        <end position="511"/>
    </location>
</feature>
<evidence type="ECO:0000256" key="2">
    <source>
        <dbReference type="ARBA" id="ARBA00004906"/>
    </source>
</evidence>
<keyword evidence="16" id="KW-1185">Reference proteome</keyword>
<evidence type="ECO:0000256" key="7">
    <source>
        <dbReference type="ARBA" id="ARBA00022786"/>
    </source>
</evidence>
<feature type="compositionally biased region" description="Low complexity" evidence="12">
    <location>
        <begin position="572"/>
        <end position="583"/>
    </location>
</feature>
<evidence type="ECO:0000313" key="15">
    <source>
        <dbReference type="EMBL" id="SPO02236.1"/>
    </source>
</evidence>
<keyword evidence="3" id="KW-0808">Transferase</keyword>
<name>A0AAE8SV14_9PEZI</name>
<organism evidence="15 16">
    <name type="scientific">Cephalotrichum gorgonifer</name>
    <dbReference type="NCBI Taxonomy" id="2041049"/>
    <lineage>
        <taxon>Eukaryota</taxon>
        <taxon>Fungi</taxon>
        <taxon>Dikarya</taxon>
        <taxon>Ascomycota</taxon>
        <taxon>Pezizomycotina</taxon>
        <taxon>Sordariomycetes</taxon>
        <taxon>Hypocreomycetidae</taxon>
        <taxon>Microascales</taxon>
        <taxon>Microascaceae</taxon>
        <taxon>Cephalotrichum</taxon>
    </lineage>
</organism>
<evidence type="ECO:0000256" key="9">
    <source>
        <dbReference type="ARBA" id="ARBA00022989"/>
    </source>
</evidence>
<feature type="transmembrane region" description="Helical" evidence="13">
    <location>
        <begin position="237"/>
        <end position="260"/>
    </location>
</feature>
<dbReference type="EMBL" id="ONZQ02000006">
    <property type="protein sequence ID" value="SPO02236.1"/>
    <property type="molecule type" value="Genomic_DNA"/>
</dbReference>
<feature type="region of interest" description="Disordered" evidence="12">
    <location>
        <begin position="309"/>
        <end position="331"/>
    </location>
</feature>
<evidence type="ECO:0000256" key="1">
    <source>
        <dbReference type="ARBA" id="ARBA00004167"/>
    </source>
</evidence>
<keyword evidence="10 13" id="KW-0472">Membrane</keyword>
<gene>
    <name evidence="15" type="ORF">DNG_04909</name>
</gene>
<evidence type="ECO:0000256" key="5">
    <source>
        <dbReference type="ARBA" id="ARBA00022723"/>
    </source>
</evidence>
<dbReference type="GO" id="GO:0016740">
    <property type="term" value="F:transferase activity"/>
    <property type="evidence" value="ECO:0007669"/>
    <property type="project" value="UniProtKB-KW"/>
</dbReference>
<comment type="pathway">
    <text evidence="2">Protein modification; protein ubiquitination.</text>
</comment>
<keyword evidence="6 11" id="KW-0863">Zinc-finger</keyword>
<dbReference type="SMART" id="SM00184">
    <property type="entry name" value="RING"/>
    <property type="match status" value="1"/>
</dbReference>
<protein>
    <recommendedName>
        <fullName evidence="14">RING-type domain-containing protein</fullName>
    </recommendedName>
</protein>
<dbReference type="AlphaFoldDB" id="A0AAE8SV14"/>
<feature type="compositionally biased region" description="Low complexity" evidence="12">
    <location>
        <begin position="529"/>
        <end position="542"/>
    </location>
</feature>
<evidence type="ECO:0000256" key="3">
    <source>
        <dbReference type="ARBA" id="ARBA00022679"/>
    </source>
</evidence>
<keyword evidence="8" id="KW-0862">Zinc</keyword>
<evidence type="ECO:0000313" key="16">
    <source>
        <dbReference type="Proteomes" id="UP001187682"/>
    </source>
</evidence>
<feature type="compositionally biased region" description="Basic residues" evidence="12">
    <location>
        <begin position="554"/>
        <end position="563"/>
    </location>
</feature>
<evidence type="ECO:0000256" key="8">
    <source>
        <dbReference type="ARBA" id="ARBA00022833"/>
    </source>
</evidence>
<reference evidence="15" key="1">
    <citation type="submission" date="2018-03" db="EMBL/GenBank/DDBJ databases">
        <authorList>
            <person name="Guldener U."/>
        </authorList>
    </citation>
    <scope>NUCLEOTIDE SEQUENCE</scope>
</reference>
<evidence type="ECO:0000259" key="14">
    <source>
        <dbReference type="PROSITE" id="PS50089"/>
    </source>
</evidence>
<feature type="region of interest" description="Disordered" evidence="12">
    <location>
        <begin position="464"/>
        <end position="595"/>
    </location>
</feature>
<feature type="compositionally biased region" description="Polar residues" evidence="12">
    <location>
        <begin position="309"/>
        <end position="328"/>
    </location>
</feature>
<dbReference type="PANTHER" id="PTHR45768">
    <property type="entry name" value="E3 UBIQUITIN-PROTEIN LIGASE RNF13-LIKE"/>
    <property type="match status" value="1"/>
</dbReference>
<keyword evidence="5" id="KW-0479">Metal-binding</keyword>
<dbReference type="InterPro" id="IPR013083">
    <property type="entry name" value="Znf_RING/FYVE/PHD"/>
</dbReference>
<evidence type="ECO:0000256" key="10">
    <source>
        <dbReference type="ARBA" id="ARBA00023136"/>
    </source>
</evidence>
<dbReference type="SUPFAM" id="SSF57850">
    <property type="entry name" value="RING/U-box"/>
    <property type="match status" value="1"/>
</dbReference>
<evidence type="ECO:0000256" key="4">
    <source>
        <dbReference type="ARBA" id="ARBA00022692"/>
    </source>
</evidence>
<evidence type="ECO:0000256" key="6">
    <source>
        <dbReference type="ARBA" id="ARBA00022771"/>
    </source>
</evidence>
<feature type="domain" description="RING-type" evidence="14">
    <location>
        <begin position="363"/>
        <end position="406"/>
    </location>
</feature>
<evidence type="ECO:0000256" key="13">
    <source>
        <dbReference type="SAM" id="Phobius"/>
    </source>
</evidence>
<accession>A0AAE8SV14</accession>
<dbReference type="Gene3D" id="3.30.40.10">
    <property type="entry name" value="Zinc/RING finger domain, C3HC4 (zinc finger)"/>
    <property type="match status" value="1"/>
</dbReference>
<dbReference type="PANTHER" id="PTHR45768:SF18">
    <property type="entry name" value="RING-H2 FINGER PROTEIN ATL47-RELATED"/>
    <property type="match status" value="1"/>
</dbReference>
<keyword evidence="7" id="KW-0833">Ubl conjugation pathway</keyword>
<dbReference type="GO" id="GO:0008270">
    <property type="term" value="F:zinc ion binding"/>
    <property type="evidence" value="ECO:0007669"/>
    <property type="project" value="UniProtKB-KW"/>
</dbReference>
<sequence>MSGYSMPATMDADNDLVSLMLSNPAWYEGTTVSNTVIRNITALSSELAYDEGISQNLTTLTTTNAETRNGVIHGLLYVPTISDDNPCSEDQYDPSIGLPRNVTKRANLPPANYKLVALAPWFSKNCTKAYLRAARFDPVRAFIFYRPNNSTNKPQDVEEPIWDLDDGGAWVNENKFPIFAIPGRDGKKMAAKLAEYSGSVDQVPYGEDILDAFGPNPRDYVRIWTQLTMEDKDDIPALWTFFVIVIGALLGIIACVSLSMHLIQRRRRKSLAARVRNREVDLEALGIARVTVPSQHVKEAFPLYTYQSESDISSCPPTPSSHRGSSRNGARSISSVMSISGRSRSSIAGSEYSTAATNDQPRCQICLDYFISRVSHIRQLDCGHIFHPECIDEFLTQNSSLCPICKQCMLPPGYCPKITNAMVRRERALRRLRSTIHEEVDSVHHGKRTGRFLSKLSLHDLLPHSHSSDVPLTPIKAPKSTKEAAPRTPSATRLRRPTTSSTTDDTPSPESATREQPQADSISSPEPPQQQQSPSSEAAPTAESEDTVAALPKTQRRVRRHQSRPNQLRLKPAAANGGSPGNAWIGANKEPSDRTRARMKDLALLRGEDALPLADDEMALPMWKKVLVKVFPS</sequence>
<evidence type="ECO:0000256" key="12">
    <source>
        <dbReference type="SAM" id="MobiDB-lite"/>
    </source>
</evidence>
<keyword evidence="9 13" id="KW-1133">Transmembrane helix</keyword>